<reference evidence="21" key="1">
    <citation type="submission" date="2025-08" db="UniProtKB">
        <authorList>
            <consortium name="RefSeq"/>
        </authorList>
    </citation>
    <scope>IDENTIFICATION</scope>
</reference>
<dbReference type="GO" id="GO:0004930">
    <property type="term" value="F:G protein-coupled receptor activity"/>
    <property type="evidence" value="ECO:0007669"/>
    <property type="project" value="UniProtKB-KW"/>
</dbReference>
<evidence type="ECO:0000259" key="19">
    <source>
        <dbReference type="PROSITE" id="PS50259"/>
    </source>
</evidence>
<dbReference type="PANTHER" id="PTHR32546">
    <property type="entry name" value="G-PROTEIN COUPLED RECEPTOR 158-RELATED"/>
    <property type="match status" value="1"/>
</dbReference>
<proteinExistence type="inferred from homology"/>
<dbReference type="InParanoid" id="A0A6P8PD35"/>
<keyword evidence="3" id="KW-1003">Cell membrane</keyword>
<sequence length="1650" mass="186172">MELLYGSGILQRQRPFPRTRILKTKDSPPLSSSTSFPTPELDWMDPESSEAAMDFLYSGDVPNLVQANCSQRFELQDLEDGPLESIHYFVRGSMDTLVQAANFLNMIFQTSDIRESSVREDMEWYHALVRSSIEGDSKIYRALLTIDTHPMSSKPQLMLQATKESNEILLEEVSMASDRLGNLSWDNEWFTSLKFQRDPSLHKTILSNDLKSLDTPKWNKGDSYVIDSSHIKWSTPFLECRKNKFVPSWMVTLSAAFYGLKPDLSPEFKGVMRLDVNLQALDINQCDNSRGWFTGTHQCDLNSTECVPQENGGFVLGRYLCLCKPGFYSTAETGPGNWSQYGAENASSLLQCHPCQEGCVTCVDDTPCLVQEDWSLRVAVLSFQTFCMLAVFLSMLVSYYFRSSKRIRASGVLLLETILFGSLLLYFPVFIMYFKPSVFRCIVLRWVRMLGFAIVYGTITLKLYRVLKVFLSRTAQRVPYMTTGRVLRMLGVILLLVFWFLAAWTIGMLENMDRNIPLVVRTQTSSGLEFYICDYDRWDYMMVVAELLFLCWGSFLCYATKTVPSAFHEPRYMGVALHNEMVISATFHVGRFIMVPSLHPDWTLLMFFIHTHVTVTITLALLFAPKFLHIGTPLREETAAEVYEDELDLRRSGSYLNSSITSAWSEHSLDPEDIRDELKKLYAQLEVHKTKRMTANNPHLQKKRSSRRGLGRSIMRRITEIPESVSRQCSREEKDGYTGSSGGSYPGSYKKKVFDSSSSSMKMREEPQKNKLFSLRKSHSTYDHIRDQENAPASPPPCLASSSKDASLRDSLMRKKLAKKASQKSNSDSTEDGPLVYKSASAHNLLTEKKPLHSKPYTLQKSLSVITSAREKALLLTNKVCNLEDYSQQANEEELRKTVEEATTMPDMTLAVSEGKDKDDGQAFKKAKQQQTNNGPEEATSSLLKDLYDKAEVCPWEVQEPPSISLEQKVHKHVTYAPILCSDADRSHQSGKPQNADTQPDTHQGKNDTGPAPSQTEDTALPFKYLIQDLGLEETKDLLTNTKSKELYDSSKPDDYRDQMQCFSSFPVKVTSVTAHSFPAELCPWEHEVPGPQSSNTSSSLELTCSNMPNTTPTRQSCREPPHKNTLKSFVLAMRALKGSPVRKGGSNIKGRKEKEESEGKHQTHTSTRKDEAKRSDLEMTPTAEAEQMFKQEIKKISSKLSGPCPPGTGDINKQNINSSNTHEINPLEANIKTDVKSSLPFHGKVGMETERAGLADTGIYDTTRKTAKLSSNDAKESTGLKKQSNVIFEKSDSMDTKRDEICPWESTESQESLGQLSKCTGTAPTENYKISETDKRNEICPWETSGVEVCFEAGICQWETSKTPNDEKSTVLRRLNTFKNQQETICPWKTIDSEQSLETMSKSESKTFHQGQSIPKKSESTGSKRDEICPWESMDSEDLQRTLSKSESNTWDLCKSSNEEVCPWKSTDGAISIKNEIHPWEIEGRLPIKAETKIKGTLGQLPSSNLQKSRSQQETVNSWESEDLRPLTKTISEGKMEELYLRAGHTKCLVRKQNYSTQIQNKAKDQILDADSQDTKEIFCHEKVQQDDVTGAKQDCKELTRSLEVCPWEPDVKSASSTVTQSKAAVATADNAKSPKPTLRPEVCPWDFE</sequence>
<dbReference type="GeneID" id="117347135"/>
<keyword evidence="15" id="KW-0966">Cell projection</keyword>
<evidence type="ECO:0000256" key="2">
    <source>
        <dbReference type="ARBA" id="ARBA00007242"/>
    </source>
</evidence>
<dbReference type="InterPro" id="IPR017978">
    <property type="entry name" value="GPCR_3_C"/>
</dbReference>
<protein>
    <submittedName>
        <fullName evidence="21">Probable G-protein coupled receptor 179</fullName>
    </submittedName>
</protein>
<feature type="compositionally biased region" description="Polar residues" evidence="17">
    <location>
        <begin position="1212"/>
        <end position="1221"/>
    </location>
</feature>
<keyword evidence="20" id="KW-1185">Reference proteome</keyword>
<feature type="compositionally biased region" description="Polar residues" evidence="17">
    <location>
        <begin position="929"/>
        <end position="939"/>
    </location>
</feature>
<gene>
    <name evidence="21" type="primary">GPR179</name>
</gene>
<feature type="compositionally biased region" description="Basic and acidic residues" evidence="17">
    <location>
        <begin position="1151"/>
        <end position="1178"/>
    </location>
</feature>
<dbReference type="CDD" id="cd15293">
    <property type="entry name" value="7tmC_GPR158-like"/>
    <property type="match status" value="1"/>
</dbReference>
<feature type="region of interest" description="Disordered" evidence="17">
    <location>
        <begin position="1397"/>
        <end position="1428"/>
    </location>
</feature>
<feature type="region of interest" description="Disordered" evidence="17">
    <location>
        <begin position="1627"/>
        <end position="1650"/>
    </location>
</feature>
<dbReference type="InterPro" id="IPR043458">
    <property type="entry name" value="GPR158/179"/>
</dbReference>
<feature type="region of interest" description="Disordered" evidence="17">
    <location>
        <begin position="912"/>
        <end position="939"/>
    </location>
</feature>
<feature type="transmembrane region" description="Helical" evidence="18">
    <location>
        <begin position="374"/>
        <end position="401"/>
    </location>
</feature>
<dbReference type="Gene3D" id="3.30.450.20">
    <property type="entry name" value="PAS domain"/>
    <property type="match status" value="1"/>
</dbReference>
<dbReference type="PROSITE" id="PS50259">
    <property type="entry name" value="G_PROTEIN_RECEP_F3_4"/>
    <property type="match status" value="1"/>
</dbReference>
<evidence type="ECO:0000256" key="13">
    <source>
        <dbReference type="ARBA" id="ARBA00023224"/>
    </source>
</evidence>
<keyword evidence="11 21" id="KW-0675">Receptor</keyword>
<keyword evidence="7" id="KW-0770">Synapse</keyword>
<feature type="compositionally biased region" description="Low complexity" evidence="17">
    <location>
        <begin position="27"/>
        <end position="39"/>
    </location>
</feature>
<evidence type="ECO:0000256" key="7">
    <source>
        <dbReference type="ARBA" id="ARBA00023018"/>
    </source>
</evidence>
<evidence type="ECO:0000256" key="6">
    <source>
        <dbReference type="ARBA" id="ARBA00022989"/>
    </source>
</evidence>
<comment type="subcellular location">
    <subcellularLocation>
        <location evidence="1">Cell projection</location>
        <location evidence="1">Neuron projection</location>
    </subcellularLocation>
    <subcellularLocation>
        <location evidence="16">Postsynaptic cell membrane</location>
        <topology evidence="16">Multi-pass membrane protein</topology>
    </subcellularLocation>
</comment>
<dbReference type="Pfam" id="PF00003">
    <property type="entry name" value="7tm_3"/>
    <property type="match status" value="1"/>
</dbReference>
<feature type="region of interest" description="Disordered" evidence="17">
    <location>
        <begin position="1199"/>
        <end position="1221"/>
    </location>
</feature>
<keyword evidence="6 18" id="KW-1133">Transmembrane helix</keyword>
<evidence type="ECO:0000256" key="18">
    <source>
        <dbReference type="SAM" id="Phobius"/>
    </source>
</evidence>
<feature type="compositionally biased region" description="Basic residues" evidence="17">
    <location>
        <begin position="700"/>
        <end position="710"/>
    </location>
</feature>
<feature type="transmembrane region" description="Helical" evidence="18">
    <location>
        <begin position="413"/>
        <end position="434"/>
    </location>
</feature>
<comment type="similarity">
    <text evidence="2">Belongs to the G-protein coupled receptor 3 family.</text>
</comment>
<evidence type="ECO:0000256" key="8">
    <source>
        <dbReference type="ARBA" id="ARBA00023040"/>
    </source>
</evidence>
<keyword evidence="14" id="KW-0628">Postsynaptic cell membrane</keyword>
<feature type="compositionally biased region" description="Basic and acidic residues" evidence="17">
    <location>
        <begin position="1417"/>
        <end position="1428"/>
    </location>
</feature>
<dbReference type="CTD" id="440435"/>
<dbReference type="InterPro" id="IPR054714">
    <property type="entry name" value="GPR158_179_extracellular"/>
</dbReference>
<keyword evidence="4 18" id="KW-0812">Transmembrane</keyword>
<feature type="compositionally biased region" description="Basic and acidic residues" evidence="17">
    <location>
        <begin position="780"/>
        <end position="789"/>
    </location>
</feature>
<feature type="transmembrane region" description="Helical" evidence="18">
    <location>
        <begin position="486"/>
        <end position="507"/>
    </location>
</feature>
<evidence type="ECO:0000256" key="4">
    <source>
        <dbReference type="ARBA" id="ARBA00022692"/>
    </source>
</evidence>
<keyword evidence="12" id="KW-0325">Glycoprotein</keyword>
<dbReference type="PANTHER" id="PTHR32546:SF7">
    <property type="entry name" value="G-PROTEIN COUPLED RECEPTOR 179-RELATED"/>
    <property type="match status" value="1"/>
</dbReference>
<dbReference type="Pfam" id="PF22572">
    <property type="entry name" value="GPR158_179_EC"/>
    <property type="match status" value="1"/>
</dbReference>
<dbReference type="Proteomes" id="UP000515159">
    <property type="component" value="Chromosome 13"/>
</dbReference>
<feature type="compositionally biased region" description="Basic and acidic residues" evidence="17">
    <location>
        <begin position="914"/>
        <end position="923"/>
    </location>
</feature>
<evidence type="ECO:0000256" key="14">
    <source>
        <dbReference type="ARBA" id="ARBA00023257"/>
    </source>
</evidence>
<dbReference type="KEGG" id="gsh:117347135"/>
<feature type="domain" description="G-protein coupled receptors family 3 profile" evidence="19">
    <location>
        <begin position="376"/>
        <end position="630"/>
    </location>
</feature>
<feature type="region of interest" description="Disordered" evidence="17">
    <location>
        <begin position="23"/>
        <end position="42"/>
    </location>
</feature>
<organism evidence="20 21">
    <name type="scientific">Geotrypetes seraphini</name>
    <name type="common">Gaboon caecilian</name>
    <name type="synonym">Caecilia seraphini</name>
    <dbReference type="NCBI Taxonomy" id="260995"/>
    <lineage>
        <taxon>Eukaryota</taxon>
        <taxon>Metazoa</taxon>
        <taxon>Chordata</taxon>
        <taxon>Craniata</taxon>
        <taxon>Vertebrata</taxon>
        <taxon>Euteleostomi</taxon>
        <taxon>Amphibia</taxon>
        <taxon>Gymnophiona</taxon>
        <taxon>Geotrypetes</taxon>
    </lineage>
</organism>
<dbReference type="RefSeq" id="XP_033773456.1">
    <property type="nucleotide sequence ID" value="XM_033917565.1"/>
</dbReference>
<feature type="transmembrane region" description="Helical" evidence="18">
    <location>
        <begin position="540"/>
        <end position="560"/>
    </location>
</feature>
<keyword evidence="9 18" id="KW-0472">Membrane</keyword>
<feature type="region of interest" description="Disordered" evidence="17">
    <location>
        <begin position="984"/>
        <end position="1018"/>
    </location>
</feature>
<dbReference type="GO" id="GO:0043005">
    <property type="term" value="C:neuron projection"/>
    <property type="evidence" value="ECO:0007669"/>
    <property type="project" value="UniProtKB-SubCell"/>
</dbReference>
<evidence type="ECO:0000256" key="9">
    <source>
        <dbReference type="ARBA" id="ARBA00023136"/>
    </source>
</evidence>
<keyword evidence="5" id="KW-0732">Signal</keyword>
<evidence type="ECO:0000256" key="1">
    <source>
        <dbReference type="ARBA" id="ARBA00004487"/>
    </source>
</evidence>
<evidence type="ECO:0000256" key="15">
    <source>
        <dbReference type="ARBA" id="ARBA00023273"/>
    </source>
</evidence>
<evidence type="ECO:0000256" key="10">
    <source>
        <dbReference type="ARBA" id="ARBA00023157"/>
    </source>
</evidence>
<evidence type="ECO:0000256" key="16">
    <source>
        <dbReference type="ARBA" id="ARBA00034104"/>
    </source>
</evidence>
<evidence type="ECO:0000313" key="21">
    <source>
        <dbReference type="RefSeq" id="XP_033773456.1"/>
    </source>
</evidence>
<dbReference type="OrthoDB" id="5823771at2759"/>
<evidence type="ECO:0000256" key="5">
    <source>
        <dbReference type="ARBA" id="ARBA00022729"/>
    </source>
</evidence>
<evidence type="ECO:0000256" key="12">
    <source>
        <dbReference type="ARBA" id="ARBA00023180"/>
    </source>
</evidence>
<feature type="compositionally biased region" description="Polar residues" evidence="17">
    <location>
        <begin position="1501"/>
        <end position="1520"/>
    </location>
</feature>
<evidence type="ECO:0000256" key="17">
    <source>
        <dbReference type="SAM" id="MobiDB-lite"/>
    </source>
</evidence>
<dbReference type="GO" id="GO:0045211">
    <property type="term" value="C:postsynaptic membrane"/>
    <property type="evidence" value="ECO:0007669"/>
    <property type="project" value="UniProtKB-SubCell"/>
</dbReference>
<feature type="transmembrane region" description="Helical" evidence="18">
    <location>
        <begin position="446"/>
        <end position="465"/>
    </location>
</feature>
<feature type="region of interest" description="Disordered" evidence="17">
    <location>
        <begin position="692"/>
        <end position="835"/>
    </location>
</feature>
<evidence type="ECO:0000256" key="3">
    <source>
        <dbReference type="ARBA" id="ARBA00022475"/>
    </source>
</evidence>
<keyword evidence="10" id="KW-1015">Disulfide bond</keyword>
<feature type="transmembrane region" description="Helical" evidence="18">
    <location>
        <begin position="602"/>
        <end position="624"/>
    </location>
</feature>
<evidence type="ECO:0000256" key="11">
    <source>
        <dbReference type="ARBA" id="ARBA00023170"/>
    </source>
</evidence>
<keyword evidence="13" id="KW-0807">Transducer</keyword>
<feature type="region of interest" description="Disordered" evidence="17">
    <location>
        <begin position="1500"/>
        <end position="1521"/>
    </location>
</feature>
<accession>A0A6P8PD35</accession>
<evidence type="ECO:0000313" key="20">
    <source>
        <dbReference type="Proteomes" id="UP000515159"/>
    </source>
</evidence>
<keyword evidence="8" id="KW-0297">G-protein coupled receptor</keyword>
<feature type="compositionally biased region" description="Polar residues" evidence="17">
    <location>
        <begin position="990"/>
        <end position="1002"/>
    </location>
</feature>
<name>A0A6P8PD35_GEOSA</name>
<feature type="region of interest" description="Disordered" evidence="17">
    <location>
        <begin position="1136"/>
        <end position="1182"/>
    </location>
</feature>